<dbReference type="Proteomes" id="UP000577697">
    <property type="component" value="Unassembled WGS sequence"/>
</dbReference>
<organism evidence="1 3">
    <name type="scientific">Aminobacter aminovorans</name>
    <name type="common">Chelatobacter heintzii</name>
    <dbReference type="NCBI Taxonomy" id="83263"/>
    <lineage>
        <taxon>Bacteria</taxon>
        <taxon>Pseudomonadati</taxon>
        <taxon>Pseudomonadota</taxon>
        <taxon>Alphaproteobacteria</taxon>
        <taxon>Hyphomicrobiales</taxon>
        <taxon>Phyllobacteriaceae</taxon>
        <taxon>Aminobacter</taxon>
    </lineage>
</organism>
<dbReference type="Gene3D" id="3.20.80.10">
    <property type="entry name" value="Regulatory factor, effector binding domain"/>
    <property type="match status" value="1"/>
</dbReference>
<name>A0AAC8YQ81_AMIAI</name>
<sequence>MPDLELVSMLPSPYAYVSRSGTSAQLGDMLAVSFEKLYGALSSSMVVPAGPRLVRYRKIDENEVLFDAGFPIREDQFRILRGSGLGLGATAAGEAVKAQQVGSREPLTDTYRAVLAEIHARGLTATGDMWESYPGRSTSETVTELLWPLRDVPDFVFTPNVPCWSPPV</sequence>
<accession>A0AAC8YQ81</accession>
<dbReference type="EMBL" id="CP015005">
    <property type="protein sequence ID" value="AMS42124.1"/>
    <property type="molecule type" value="Genomic_DNA"/>
</dbReference>
<reference evidence="1 3" key="1">
    <citation type="submission" date="2016-03" db="EMBL/GenBank/DDBJ databases">
        <title>Complete genome of Aminobacter aminovorans KCTC 2477.</title>
        <authorList>
            <person name="Kim K.M."/>
        </authorList>
    </citation>
    <scope>NUCLEOTIDE SEQUENCE [LARGE SCALE GENOMIC DNA]</scope>
    <source>
        <strain evidence="1 3">KCTC 2477</strain>
    </source>
</reference>
<dbReference type="EMBL" id="JACICB010000010">
    <property type="protein sequence ID" value="MBB3706636.1"/>
    <property type="molecule type" value="Genomic_DNA"/>
</dbReference>
<evidence type="ECO:0000313" key="4">
    <source>
        <dbReference type="Proteomes" id="UP000577697"/>
    </source>
</evidence>
<dbReference type="RefSeq" id="WP_157097075.1">
    <property type="nucleotide sequence ID" value="NZ_CP015005.1"/>
</dbReference>
<evidence type="ECO:0000313" key="1">
    <source>
        <dbReference type="EMBL" id="AMS42124.1"/>
    </source>
</evidence>
<dbReference type="InterPro" id="IPR011256">
    <property type="entry name" value="Reg_factor_effector_dom_sf"/>
</dbReference>
<keyword evidence="4" id="KW-1185">Reference proteome</keyword>
<gene>
    <name evidence="1" type="ORF">AA2016_3200</name>
    <name evidence="2" type="ORF">FHS67_002962</name>
</gene>
<dbReference type="KEGG" id="aak:AA2016_3200"/>
<protein>
    <submittedName>
        <fullName evidence="1">Uncharacterized protein</fullName>
    </submittedName>
</protein>
<dbReference type="AlphaFoldDB" id="A0AAC8YQ81"/>
<evidence type="ECO:0000313" key="3">
    <source>
        <dbReference type="Proteomes" id="UP000075755"/>
    </source>
</evidence>
<proteinExistence type="predicted"/>
<reference evidence="2 4" key="2">
    <citation type="submission" date="2020-08" db="EMBL/GenBank/DDBJ databases">
        <title>Genomic Encyclopedia of Type Strains, Phase IV (KMG-IV): sequencing the most valuable type-strain genomes for metagenomic binning, comparative biology and taxonomic classification.</title>
        <authorList>
            <person name="Goeker M."/>
        </authorList>
    </citation>
    <scope>NUCLEOTIDE SEQUENCE [LARGE SCALE GENOMIC DNA]</scope>
    <source>
        <strain evidence="2 4">DSM 10368</strain>
    </source>
</reference>
<evidence type="ECO:0000313" key="2">
    <source>
        <dbReference type="EMBL" id="MBB3706636.1"/>
    </source>
</evidence>
<dbReference type="Proteomes" id="UP000075755">
    <property type="component" value="Chromosome"/>
</dbReference>
<dbReference type="SUPFAM" id="SSF55136">
    <property type="entry name" value="Probable bacterial effector-binding domain"/>
    <property type="match status" value="1"/>
</dbReference>